<proteinExistence type="inferred from homology"/>
<feature type="transmembrane region" description="Helical" evidence="12">
    <location>
        <begin position="170"/>
        <end position="189"/>
    </location>
</feature>
<keyword evidence="3" id="KW-0813">Transport</keyword>
<keyword evidence="10" id="KW-0739">Sodium transport</keyword>
<evidence type="ECO:0000313" key="13">
    <source>
        <dbReference type="EMBL" id="CAL4148168.1"/>
    </source>
</evidence>
<accession>A0AAV2S099</accession>
<dbReference type="InterPro" id="IPR051163">
    <property type="entry name" value="Sodium:Solute_Symporter_SSF"/>
</dbReference>
<organism evidence="13 14">
    <name type="scientific">Meganyctiphanes norvegica</name>
    <name type="common">Northern krill</name>
    <name type="synonym">Thysanopoda norvegica</name>
    <dbReference type="NCBI Taxonomy" id="48144"/>
    <lineage>
        <taxon>Eukaryota</taxon>
        <taxon>Metazoa</taxon>
        <taxon>Ecdysozoa</taxon>
        <taxon>Arthropoda</taxon>
        <taxon>Crustacea</taxon>
        <taxon>Multicrustacea</taxon>
        <taxon>Malacostraca</taxon>
        <taxon>Eumalacostraca</taxon>
        <taxon>Eucarida</taxon>
        <taxon>Euphausiacea</taxon>
        <taxon>Euphausiidae</taxon>
        <taxon>Meganyctiphanes</taxon>
    </lineage>
</organism>
<dbReference type="Pfam" id="PF00474">
    <property type="entry name" value="SSF"/>
    <property type="match status" value="1"/>
</dbReference>
<reference evidence="13 14" key="1">
    <citation type="submission" date="2024-05" db="EMBL/GenBank/DDBJ databases">
        <authorList>
            <person name="Wallberg A."/>
        </authorList>
    </citation>
    <scope>NUCLEOTIDE SEQUENCE [LARGE SCALE GENOMIC DNA]</scope>
</reference>
<feature type="transmembrane region" description="Helical" evidence="12">
    <location>
        <begin position="201"/>
        <end position="219"/>
    </location>
</feature>
<dbReference type="AlphaFoldDB" id="A0AAV2S099"/>
<protein>
    <recommendedName>
        <fullName evidence="15">Sodium-coupled monocarboxylate transporter 1</fullName>
    </recommendedName>
</protein>
<evidence type="ECO:0000256" key="9">
    <source>
        <dbReference type="ARBA" id="ARBA00023136"/>
    </source>
</evidence>
<dbReference type="PROSITE" id="PS50283">
    <property type="entry name" value="NA_SOLUT_SYMP_3"/>
    <property type="match status" value="1"/>
</dbReference>
<feature type="non-terminal residue" evidence="13">
    <location>
        <position position="582"/>
    </location>
</feature>
<dbReference type="InterPro" id="IPR038377">
    <property type="entry name" value="Na/Glc_symporter_sf"/>
</dbReference>
<keyword evidence="4" id="KW-1003">Cell membrane</keyword>
<evidence type="ECO:0000256" key="4">
    <source>
        <dbReference type="ARBA" id="ARBA00022475"/>
    </source>
</evidence>
<evidence type="ECO:0000256" key="3">
    <source>
        <dbReference type="ARBA" id="ARBA00022448"/>
    </source>
</evidence>
<feature type="transmembrane region" description="Helical" evidence="12">
    <location>
        <begin position="253"/>
        <end position="271"/>
    </location>
</feature>
<dbReference type="Gene3D" id="1.20.1730.10">
    <property type="entry name" value="Sodium/glucose cotransporter"/>
    <property type="match status" value="1"/>
</dbReference>
<feature type="transmembrane region" description="Helical" evidence="12">
    <location>
        <begin position="62"/>
        <end position="83"/>
    </location>
</feature>
<evidence type="ECO:0000256" key="6">
    <source>
        <dbReference type="ARBA" id="ARBA00022989"/>
    </source>
</evidence>
<sequence length="582" mass="63102">MDAEDGDPRFAAWADHTQVGFSIVDYIVFGSVLLVSLVIGLYHGYFGGQKTNADFLLGGRSFTCAPVAFSLVASVISAILVLGAPAEAYYRGVMWWVQCTGTVAIILVAGIFVPFFYELRLTSLYEYLELRYESRMVRCLTGGMYVIQNLLYQAVVVYAPALAFNSVTGFPMWLSILCVGVVATIYTVIGGIRAVVWTDVLQLFVLLLGLLAVIFIGGAEQGFDNVWESATRNNRAGAQSISWKFDALERHNIPNIVIGSFFGILGMFGPNQTSIQRYSSLQSLTHAVLSSIVIVPIFIALISLTMYAGLVIFSTYEGCDPLTAGLISKPDQILPFYVMENLSYIIGLPGLFIACVFSGAMSTISSGVNCQAAVTWEDVFLPYPRFNKLSNEAQTRCTKAIALFYGGLSVGLSYLAGQLGGVLQAAITVNSAVSSPSLAVFVMAMFMPFTNSKGVATGLIAGVASILGISFGSKTLQLKPETLSLSTELCPLSMNITTAMDATEIYAVEIPYPQRLLSISYQLYGPLGFTITIIIGVLVSLMTGCRGSHRVDPSLVHRWVRCCLPDEDELSMRKEQLSFTNK</sequence>
<keyword evidence="5 12" id="KW-0812">Transmembrane</keyword>
<dbReference type="CDD" id="cd11492">
    <property type="entry name" value="SLC5sbd_NIS-SMVT"/>
    <property type="match status" value="1"/>
</dbReference>
<dbReference type="PANTHER" id="PTHR42985">
    <property type="entry name" value="SODIUM-COUPLED MONOCARBOXYLATE TRANSPORTER"/>
    <property type="match status" value="1"/>
</dbReference>
<dbReference type="InterPro" id="IPR001734">
    <property type="entry name" value="Na/solute_symporter"/>
</dbReference>
<keyword evidence="8" id="KW-0406">Ion transport</keyword>
<dbReference type="GO" id="GO:0005886">
    <property type="term" value="C:plasma membrane"/>
    <property type="evidence" value="ECO:0007669"/>
    <property type="project" value="UniProtKB-SubCell"/>
</dbReference>
<dbReference type="NCBIfam" id="TIGR00813">
    <property type="entry name" value="sss"/>
    <property type="match status" value="1"/>
</dbReference>
<keyword evidence="7" id="KW-0915">Sodium</keyword>
<evidence type="ECO:0000256" key="7">
    <source>
        <dbReference type="ARBA" id="ARBA00023053"/>
    </source>
</evidence>
<evidence type="ECO:0000256" key="8">
    <source>
        <dbReference type="ARBA" id="ARBA00023065"/>
    </source>
</evidence>
<evidence type="ECO:0000256" key="12">
    <source>
        <dbReference type="SAM" id="Phobius"/>
    </source>
</evidence>
<keyword evidence="9 12" id="KW-0472">Membrane</keyword>
<gene>
    <name evidence="13" type="ORF">MNOR_LOCUS30193</name>
</gene>
<evidence type="ECO:0000256" key="2">
    <source>
        <dbReference type="ARBA" id="ARBA00006434"/>
    </source>
</evidence>
<feature type="transmembrane region" description="Helical" evidence="12">
    <location>
        <begin position="20"/>
        <end position="42"/>
    </location>
</feature>
<feature type="transmembrane region" description="Helical" evidence="12">
    <location>
        <begin position="454"/>
        <end position="473"/>
    </location>
</feature>
<dbReference type="PANTHER" id="PTHR42985:SF40">
    <property type="entry name" value="LD47995P-RELATED"/>
    <property type="match status" value="1"/>
</dbReference>
<keyword evidence="6 12" id="KW-1133">Transmembrane helix</keyword>
<feature type="transmembrane region" description="Helical" evidence="12">
    <location>
        <begin position="397"/>
        <end position="416"/>
    </location>
</feature>
<comment type="caution">
    <text evidence="13">The sequence shown here is derived from an EMBL/GenBank/DDBJ whole genome shotgun (WGS) entry which is preliminary data.</text>
</comment>
<feature type="transmembrane region" description="Helical" evidence="12">
    <location>
        <begin position="292"/>
        <end position="316"/>
    </location>
</feature>
<dbReference type="Proteomes" id="UP001497623">
    <property type="component" value="Unassembled WGS sequence"/>
</dbReference>
<evidence type="ECO:0000256" key="10">
    <source>
        <dbReference type="ARBA" id="ARBA00023201"/>
    </source>
</evidence>
<name>A0AAV2S099_MEGNR</name>
<evidence type="ECO:0000256" key="1">
    <source>
        <dbReference type="ARBA" id="ARBA00004651"/>
    </source>
</evidence>
<feature type="transmembrane region" description="Helical" evidence="12">
    <location>
        <begin position="137"/>
        <end position="158"/>
    </location>
</feature>
<dbReference type="GO" id="GO:0006814">
    <property type="term" value="P:sodium ion transport"/>
    <property type="evidence" value="ECO:0007669"/>
    <property type="project" value="UniProtKB-KW"/>
</dbReference>
<feature type="transmembrane region" description="Helical" evidence="12">
    <location>
        <begin position="521"/>
        <end position="541"/>
    </location>
</feature>
<comment type="subcellular location">
    <subcellularLocation>
        <location evidence="1">Cell membrane</location>
        <topology evidence="1">Multi-pass membrane protein</topology>
    </subcellularLocation>
</comment>
<evidence type="ECO:0000313" key="14">
    <source>
        <dbReference type="Proteomes" id="UP001497623"/>
    </source>
</evidence>
<dbReference type="EMBL" id="CAXKWB010036423">
    <property type="protein sequence ID" value="CAL4148168.1"/>
    <property type="molecule type" value="Genomic_DNA"/>
</dbReference>
<evidence type="ECO:0008006" key="15">
    <source>
        <dbReference type="Google" id="ProtNLM"/>
    </source>
</evidence>
<comment type="similarity">
    <text evidence="2 11">Belongs to the sodium:solute symporter (SSF) (TC 2.A.21) family.</text>
</comment>
<evidence type="ECO:0000256" key="5">
    <source>
        <dbReference type="ARBA" id="ARBA00022692"/>
    </source>
</evidence>
<evidence type="ECO:0000256" key="11">
    <source>
        <dbReference type="RuleBase" id="RU362091"/>
    </source>
</evidence>
<feature type="transmembrane region" description="Helical" evidence="12">
    <location>
        <begin position="422"/>
        <end position="447"/>
    </location>
</feature>
<dbReference type="GO" id="GO:0015293">
    <property type="term" value="F:symporter activity"/>
    <property type="evidence" value="ECO:0007669"/>
    <property type="project" value="TreeGrafter"/>
</dbReference>
<feature type="transmembrane region" description="Helical" evidence="12">
    <location>
        <begin position="336"/>
        <end position="357"/>
    </location>
</feature>
<feature type="transmembrane region" description="Helical" evidence="12">
    <location>
        <begin position="95"/>
        <end position="117"/>
    </location>
</feature>
<keyword evidence="14" id="KW-1185">Reference proteome</keyword>